<protein>
    <submittedName>
        <fullName evidence="1">Uncharacterized protein</fullName>
    </submittedName>
</protein>
<name>A0AC59YQF2_RANTA</name>
<sequence length="174" mass="17666">MCLSRSLPSTPRVATSAATRGRPGDHDSRVCAHADAPTCIVTGAGLGPGAVHPGGSPPPTPASDPGQAPKSSPRTPPSPHPAPRRPPTGAHSASPEGPGRGGPREGAAGTGRPSHVSAAARSSAAMNTGVHVSFSILVSSVLASYLAYEGPDLRKPSWITVARRRKNATARRFR</sequence>
<evidence type="ECO:0000313" key="2">
    <source>
        <dbReference type="Proteomes" id="UP001162501"/>
    </source>
</evidence>
<reference evidence="1" key="1">
    <citation type="submission" date="2023-05" db="EMBL/GenBank/DDBJ databases">
        <authorList>
            <consortium name="ELIXIR-Norway"/>
        </authorList>
    </citation>
    <scope>NUCLEOTIDE SEQUENCE</scope>
</reference>
<evidence type="ECO:0000313" key="1">
    <source>
        <dbReference type="EMBL" id="CAM9885958.1"/>
    </source>
</evidence>
<proteinExistence type="predicted"/>
<dbReference type="EMBL" id="OX596086">
    <property type="protein sequence ID" value="CAM9885958.1"/>
    <property type="molecule type" value="Genomic_DNA"/>
</dbReference>
<accession>A0AC59YQF2</accession>
<dbReference type="Proteomes" id="UP001162501">
    <property type="component" value="Chromosome 2"/>
</dbReference>
<gene>
    <name evidence="1" type="ORF">MRATA1EN22A_LOCUS8856</name>
</gene>
<reference evidence="1" key="2">
    <citation type="submission" date="2025-03" db="EMBL/GenBank/DDBJ databases">
        <authorList>
            <consortium name="ELIXIR-Norway"/>
            <consortium name="Elixir Norway"/>
        </authorList>
    </citation>
    <scope>NUCLEOTIDE SEQUENCE</scope>
</reference>
<organism evidence="1 2">
    <name type="scientific">Rangifer tarandus platyrhynchus</name>
    <name type="common">Svalbard reindeer</name>
    <dbReference type="NCBI Taxonomy" id="3082113"/>
    <lineage>
        <taxon>Eukaryota</taxon>
        <taxon>Metazoa</taxon>
        <taxon>Chordata</taxon>
        <taxon>Craniata</taxon>
        <taxon>Vertebrata</taxon>
        <taxon>Euteleostomi</taxon>
        <taxon>Mammalia</taxon>
        <taxon>Eutheria</taxon>
        <taxon>Laurasiatheria</taxon>
        <taxon>Artiodactyla</taxon>
        <taxon>Ruminantia</taxon>
        <taxon>Pecora</taxon>
        <taxon>Cervidae</taxon>
        <taxon>Odocoileinae</taxon>
        <taxon>Rangifer</taxon>
    </lineage>
</organism>